<keyword evidence="3 5" id="KW-1133">Transmembrane helix</keyword>
<dbReference type="Proteomes" id="UP000288716">
    <property type="component" value="Unassembled WGS sequence"/>
</dbReference>
<dbReference type="OrthoDB" id="10056540at2759"/>
<keyword evidence="8" id="KW-1185">Reference proteome</keyword>
<keyword evidence="2 5" id="KW-0812">Transmembrane</keyword>
<gene>
    <name evidence="7" type="ORF">B4U80_06608</name>
</gene>
<evidence type="ECO:0000256" key="1">
    <source>
        <dbReference type="ARBA" id="ARBA00004141"/>
    </source>
</evidence>
<reference evidence="7 8" key="1">
    <citation type="journal article" date="2018" name="Gigascience">
        <title>Genomes of trombidid mites reveal novel predicted allergens and laterally-transferred genes associated with secondary metabolism.</title>
        <authorList>
            <person name="Dong X."/>
            <person name="Chaisiri K."/>
            <person name="Xia D."/>
            <person name="Armstrong S.D."/>
            <person name="Fang Y."/>
            <person name="Donnelly M.J."/>
            <person name="Kadowaki T."/>
            <person name="McGarry J.W."/>
            <person name="Darby A.C."/>
            <person name="Makepeace B.L."/>
        </authorList>
    </citation>
    <scope>NUCLEOTIDE SEQUENCE [LARGE SCALE GENOMIC DNA]</scope>
    <source>
        <strain evidence="7">UoL-UT</strain>
    </source>
</reference>
<dbReference type="PANTHER" id="PTHR11814">
    <property type="entry name" value="SULFATE TRANSPORTER"/>
    <property type="match status" value="1"/>
</dbReference>
<dbReference type="EMBL" id="NCKV01001688">
    <property type="protein sequence ID" value="RWS27910.1"/>
    <property type="molecule type" value="Genomic_DNA"/>
</dbReference>
<dbReference type="InterPro" id="IPR036513">
    <property type="entry name" value="STAS_dom_sf"/>
</dbReference>
<comment type="subcellular location">
    <subcellularLocation>
        <location evidence="1">Membrane</location>
        <topology evidence="1">Multi-pass membrane protein</topology>
    </subcellularLocation>
</comment>
<feature type="domain" description="SLC26A/SulP transporter" evidence="6">
    <location>
        <begin position="113"/>
        <end position="374"/>
    </location>
</feature>
<dbReference type="AlphaFoldDB" id="A0A443SK66"/>
<dbReference type="InterPro" id="IPR001902">
    <property type="entry name" value="SLC26A/SulP_fam"/>
</dbReference>
<organism evidence="7 8">
    <name type="scientific">Leptotrombidium deliense</name>
    <dbReference type="NCBI Taxonomy" id="299467"/>
    <lineage>
        <taxon>Eukaryota</taxon>
        <taxon>Metazoa</taxon>
        <taxon>Ecdysozoa</taxon>
        <taxon>Arthropoda</taxon>
        <taxon>Chelicerata</taxon>
        <taxon>Arachnida</taxon>
        <taxon>Acari</taxon>
        <taxon>Acariformes</taxon>
        <taxon>Trombidiformes</taxon>
        <taxon>Prostigmata</taxon>
        <taxon>Anystina</taxon>
        <taxon>Parasitengona</taxon>
        <taxon>Trombiculoidea</taxon>
        <taxon>Trombiculidae</taxon>
        <taxon>Leptotrombidium</taxon>
    </lineage>
</organism>
<dbReference type="VEuPathDB" id="VectorBase:LDEU004131"/>
<comment type="caution">
    <text evidence="7">The sequence shown here is derived from an EMBL/GenBank/DDBJ whole genome shotgun (WGS) entry which is preliminary data.</text>
</comment>
<evidence type="ECO:0000313" key="8">
    <source>
        <dbReference type="Proteomes" id="UP000288716"/>
    </source>
</evidence>
<sequence length="502" mass="56267">MKCSNNLNVANNCNNSEDATVQISRVAYNLTAFEKAFDVIQPEHNSFCEKFVKRVKPSCDVQHWKRRICTILPIVDWLPKYNVKENLLSDIITGITVAVFQVPQKSSEKEIFSFTSYVGACAILSGVMTGNLVTQVMQENGVSLHQLEAMNTNTQSAHSTITSATDFTNSENNLPNIQSFEIASAAAFWIGIYMLLFGVLRLGFISIYLSEQLISGFATAASLYVFTSQLRYLFGVHLPYNSGMIAIIRSYVDLAREYRSINPVTTLISVICCSILLFFKVYVNEQLRKRGFKIPFPVELLVVISGTIVSNLLDLNGNYNVQIVGEIKRGLPLPEIPRLEILQQTWLRSISLATVGYTLNLTVGKLYGSKHGYECVLASVIAVALKNLLSNAKEFKRYWKISKPDGAIWMVSFAGVVILDIDFGLYFAVAFSLLVLIFKSSRPKSYILGAANNSDVYVPLRKYVFASEIPGIKIYQFCGPLHFANKDFFKNDILKKTQLKER</sequence>
<dbReference type="InterPro" id="IPR011547">
    <property type="entry name" value="SLC26A/SulP_dom"/>
</dbReference>
<evidence type="ECO:0000256" key="4">
    <source>
        <dbReference type="ARBA" id="ARBA00023136"/>
    </source>
</evidence>
<evidence type="ECO:0000256" key="5">
    <source>
        <dbReference type="SAM" id="Phobius"/>
    </source>
</evidence>
<name>A0A443SK66_9ACAR</name>
<dbReference type="STRING" id="299467.A0A443SK66"/>
<evidence type="ECO:0000256" key="2">
    <source>
        <dbReference type="ARBA" id="ARBA00022692"/>
    </source>
</evidence>
<dbReference type="Gene3D" id="3.30.750.24">
    <property type="entry name" value="STAS domain"/>
    <property type="match status" value="1"/>
</dbReference>
<evidence type="ECO:0000313" key="7">
    <source>
        <dbReference type="EMBL" id="RWS27910.1"/>
    </source>
</evidence>
<dbReference type="Pfam" id="PF00916">
    <property type="entry name" value="Sulfate_transp"/>
    <property type="match status" value="1"/>
</dbReference>
<protein>
    <submittedName>
        <fullName evidence="7">Solute carrier family 26 member 6-like isoform X2</fullName>
    </submittedName>
</protein>
<dbReference type="GO" id="GO:0055085">
    <property type="term" value="P:transmembrane transport"/>
    <property type="evidence" value="ECO:0007669"/>
    <property type="project" value="InterPro"/>
</dbReference>
<keyword evidence="4 5" id="KW-0472">Membrane</keyword>
<feature type="transmembrane region" description="Helical" evidence="5">
    <location>
        <begin position="407"/>
        <end position="438"/>
    </location>
</feature>
<evidence type="ECO:0000256" key="3">
    <source>
        <dbReference type="ARBA" id="ARBA00022989"/>
    </source>
</evidence>
<accession>A0A443SK66</accession>
<dbReference type="GO" id="GO:0016020">
    <property type="term" value="C:membrane"/>
    <property type="evidence" value="ECO:0007669"/>
    <property type="project" value="UniProtKB-SubCell"/>
</dbReference>
<feature type="transmembrane region" description="Helical" evidence="5">
    <location>
        <begin position="264"/>
        <end position="282"/>
    </location>
</feature>
<feature type="transmembrane region" description="Helical" evidence="5">
    <location>
        <begin position="186"/>
        <end position="209"/>
    </location>
</feature>
<evidence type="ECO:0000259" key="6">
    <source>
        <dbReference type="Pfam" id="PF00916"/>
    </source>
</evidence>
<proteinExistence type="predicted"/>